<proteinExistence type="predicted"/>
<gene>
    <name evidence="2" type="ORF">DIJ64_13405</name>
</gene>
<feature type="region of interest" description="Disordered" evidence="1">
    <location>
        <begin position="94"/>
        <end position="122"/>
    </location>
</feature>
<name>A0AAD0P7I7_MYCLR</name>
<accession>A0AAD0P7I7</accession>
<protein>
    <submittedName>
        <fullName evidence="2">Uncharacterized protein</fullName>
    </submittedName>
</protein>
<evidence type="ECO:0000313" key="3">
    <source>
        <dbReference type="Proteomes" id="UP000249682"/>
    </source>
</evidence>
<evidence type="ECO:0000313" key="2">
    <source>
        <dbReference type="EMBL" id="AWV48697.1"/>
    </source>
</evidence>
<evidence type="ECO:0000256" key="1">
    <source>
        <dbReference type="SAM" id="MobiDB-lite"/>
    </source>
</evidence>
<dbReference type="EMBL" id="CP029543">
    <property type="protein sequence ID" value="AWV48697.1"/>
    <property type="molecule type" value="Genomic_DNA"/>
</dbReference>
<dbReference type="Proteomes" id="UP000249682">
    <property type="component" value="Chromosome"/>
</dbReference>
<reference evidence="2 3" key="1">
    <citation type="submission" date="2018-05" db="EMBL/GenBank/DDBJ databases">
        <title>Evolution of small genomes with special reference to Mycobacterium leprae.</title>
        <authorList>
            <person name="Mohanty P.S."/>
            <person name="Bansal A.K."/>
            <person name="Gupta U.D."/>
            <person name="Naaz F."/>
            <person name="Dwivedi V.D."/>
            <person name="Singh H."/>
            <person name="Gupta G."/>
            <person name="Sharma S."/>
            <person name="Arora M."/>
        </authorList>
    </citation>
    <scope>NUCLEOTIDE SEQUENCE [LARGE SCALE GENOMIC DNA]</scope>
    <source>
        <strain evidence="2 3">MRHRU-235-G</strain>
    </source>
</reference>
<dbReference type="AlphaFoldDB" id="A0AAD0P7I7"/>
<feature type="compositionally biased region" description="Pro residues" evidence="1">
    <location>
        <begin position="112"/>
        <end position="122"/>
    </location>
</feature>
<sequence length="122" mass="12541">MSHHGAAGAVLDDHQSAVMTEALSLDWVTVKAVSVRAASCVVGASEQIPAQGVCVVGQQHDHLHHFDGALASGFSAVTRCSNLILLAGVKSLPRSAGGQVARRGQLEKPGVHRPPVPGQLAV</sequence>
<organism evidence="2 3">
    <name type="scientific">Mycobacterium leprae</name>
    <dbReference type="NCBI Taxonomy" id="1769"/>
    <lineage>
        <taxon>Bacteria</taxon>
        <taxon>Bacillati</taxon>
        <taxon>Actinomycetota</taxon>
        <taxon>Actinomycetes</taxon>
        <taxon>Mycobacteriales</taxon>
        <taxon>Mycobacteriaceae</taxon>
        <taxon>Mycobacterium</taxon>
    </lineage>
</organism>